<proteinExistence type="predicted"/>
<feature type="transmembrane region" description="Helical" evidence="1">
    <location>
        <begin position="26"/>
        <end position="52"/>
    </location>
</feature>
<protein>
    <submittedName>
        <fullName evidence="2">Uncharacterized membrane protein SpoIIM, required for sporulation</fullName>
    </submittedName>
</protein>
<feature type="transmembrane region" description="Helical" evidence="1">
    <location>
        <begin position="101"/>
        <end position="123"/>
    </location>
</feature>
<keyword evidence="1" id="KW-1133">Transmembrane helix</keyword>
<dbReference type="Proteomes" id="UP000182829">
    <property type="component" value="Unassembled WGS sequence"/>
</dbReference>
<dbReference type="Pfam" id="PF01944">
    <property type="entry name" value="SpoIIM"/>
    <property type="match status" value="1"/>
</dbReference>
<dbReference type="AlphaFoldDB" id="A0A1I3JGB0"/>
<dbReference type="OMA" id="EFFGNNW"/>
<evidence type="ECO:0000313" key="3">
    <source>
        <dbReference type="Proteomes" id="UP000182829"/>
    </source>
</evidence>
<feature type="transmembrane region" description="Helical" evidence="1">
    <location>
        <begin position="392"/>
        <end position="415"/>
    </location>
</feature>
<feature type="transmembrane region" description="Helical" evidence="1">
    <location>
        <begin position="191"/>
        <end position="211"/>
    </location>
</feature>
<gene>
    <name evidence="2" type="ORF">SAMN05443661_10285</name>
</gene>
<dbReference type="GeneID" id="14209159"/>
<dbReference type="EMBL" id="FORO01000002">
    <property type="protein sequence ID" value="SFI59313.1"/>
    <property type="molecule type" value="Genomic_DNA"/>
</dbReference>
<feature type="transmembrane region" description="Helical" evidence="1">
    <location>
        <begin position="163"/>
        <end position="184"/>
    </location>
</feature>
<evidence type="ECO:0000256" key="1">
    <source>
        <dbReference type="SAM" id="Phobius"/>
    </source>
</evidence>
<feature type="transmembrane region" description="Helical" evidence="1">
    <location>
        <begin position="445"/>
        <end position="463"/>
    </location>
</feature>
<dbReference type="PANTHER" id="PTHR35337:SF1">
    <property type="entry name" value="SLR1478 PROTEIN"/>
    <property type="match status" value="1"/>
</dbReference>
<keyword evidence="1" id="KW-0472">Membrane</keyword>
<feature type="transmembrane region" description="Helical" evidence="1">
    <location>
        <begin position="338"/>
        <end position="355"/>
    </location>
</feature>
<keyword evidence="1" id="KW-0812">Transmembrane</keyword>
<dbReference type="InterPro" id="IPR002798">
    <property type="entry name" value="SpoIIM-like"/>
</dbReference>
<feature type="transmembrane region" description="Helical" evidence="1">
    <location>
        <begin position="483"/>
        <end position="508"/>
    </location>
</feature>
<name>A0A1I3JGB0_9EURY</name>
<dbReference type="OrthoDB" id="86288at2157"/>
<dbReference type="RefSeq" id="WP_005577638.1">
    <property type="nucleotide sequence ID" value="NZ_FORO01000002.1"/>
</dbReference>
<feature type="transmembrane region" description="Helical" evidence="1">
    <location>
        <begin position="247"/>
        <end position="267"/>
    </location>
</feature>
<accession>A0A1I3JGB0</accession>
<dbReference type="PANTHER" id="PTHR35337">
    <property type="entry name" value="SLR1478 PROTEIN"/>
    <property type="match status" value="1"/>
</dbReference>
<organism evidence="2 3">
    <name type="scientific">Natronobacterium gregoryi</name>
    <dbReference type="NCBI Taxonomy" id="44930"/>
    <lineage>
        <taxon>Archaea</taxon>
        <taxon>Methanobacteriati</taxon>
        <taxon>Methanobacteriota</taxon>
        <taxon>Stenosarchaea group</taxon>
        <taxon>Halobacteria</taxon>
        <taxon>Halobacteriales</taxon>
        <taxon>Natrialbaceae</taxon>
        <taxon>Natronobacterium</taxon>
    </lineage>
</organism>
<feature type="transmembrane region" description="Helical" evidence="1">
    <location>
        <begin position="273"/>
        <end position="292"/>
    </location>
</feature>
<evidence type="ECO:0000313" key="2">
    <source>
        <dbReference type="EMBL" id="SFI59313.1"/>
    </source>
</evidence>
<reference evidence="2 3" key="1">
    <citation type="submission" date="2016-10" db="EMBL/GenBank/DDBJ databases">
        <authorList>
            <person name="de Groot N.N."/>
        </authorList>
    </citation>
    <scope>NUCLEOTIDE SEQUENCE [LARGE SCALE GENOMIC DNA]</scope>
    <source>
        <strain evidence="2 3">SP2</strain>
    </source>
</reference>
<sequence length="512" mass="54185">MSRSLSDAVAAVVAVFRNRPGDFLPLYLLGAAVPAIARVIPFLAAFVGYVYLEATGRITTAREQLTAIDLDPLSPDADPDAFDAWAESLAPVFEQLLTPTIAVLALVAIGGTILLTIALFPIVSAAQLSACYGRLRDERGLVAGIAGTRRFAGRLLGLYVLEFALWLFVGGGFLAVMLVLVGGFTLAGVPAVGILVGLFATLAVVAALAVVRAVFAFAPVAVVVDDAGVFGSLSATVSFVRSQPVDAVFYYALSVGSIVALSIVSGILAVLEVVTVVSLVAVFLLLPALDLLKTALYCDYRGRLTPPLSPERSVRTQFRAGLDRGWHEMLSFVRSTPTTHAVVVVLALVGFWAGWRVADPYTGIDAFEASIAARLDGHVPPTAALEFFGNNWMVAITTALSGLALVVPAIVSLLFNGMFMGVLSQFEVAPVELLAFVIPHGIFEIPAILIATALGISLGVTFWRAARGQLRRVTFADELERAFWVLVGVGILLAVAGVVEGFVSPYYYQPFL</sequence>